<keyword evidence="3" id="KW-1185">Reference proteome</keyword>
<feature type="region of interest" description="Disordered" evidence="1">
    <location>
        <begin position="177"/>
        <end position="214"/>
    </location>
</feature>
<comment type="caution">
    <text evidence="2">The sequence shown here is derived from an EMBL/GenBank/DDBJ whole genome shotgun (WGS) entry which is preliminary data.</text>
</comment>
<gene>
    <name evidence="2" type="ORF">COLO4_30676</name>
</gene>
<reference evidence="3" key="1">
    <citation type="submission" date="2013-09" db="EMBL/GenBank/DDBJ databases">
        <title>Corchorus olitorius genome sequencing.</title>
        <authorList>
            <person name="Alam M."/>
            <person name="Haque M.S."/>
            <person name="Islam M.S."/>
            <person name="Emdad E.M."/>
            <person name="Islam M.M."/>
            <person name="Ahmed B."/>
            <person name="Halim A."/>
            <person name="Hossen Q.M.M."/>
            <person name="Hossain M.Z."/>
            <person name="Ahmed R."/>
            <person name="Khan M.M."/>
            <person name="Islam R."/>
            <person name="Rashid M.M."/>
            <person name="Khan S.A."/>
            <person name="Rahman M.S."/>
            <person name="Alam M."/>
            <person name="Yahiya A.S."/>
            <person name="Khan M.S."/>
            <person name="Azam M.S."/>
            <person name="Haque T."/>
            <person name="Lashkar M.Z.H."/>
            <person name="Akhand A.I."/>
            <person name="Morshed G."/>
            <person name="Roy S."/>
            <person name="Uddin K.S."/>
            <person name="Rabeya T."/>
            <person name="Hossain A.S."/>
            <person name="Chowdhury A."/>
            <person name="Snigdha A.R."/>
            <person name="Mortoza M.S."/>
            <person name="Matin S.A."/>
            <person name="Hoque S.M.E."/>
            <person name="Islam M.K."/>
            <person name="Roy D.K."/>
            <person name="Haider R."/>
            <person name="Moosa M.M."/>
            <person name="Elias S.M."/>
            <person name="Hasan A.M."/>
            <person name="Jahan S."/>
            <person name="Shafiuddin M."/>
            <person name="Mahmood N."/>
            <person name="Shommy N.S."/>
        </authorList>
    </citation>
    <scope>NUCLEOTIDE SEQUENCE [LARGE SCALE GENOMIC DNA]</scope>
    <source>
        <strain evidence="3">cv. O-4</strain>
    </source>
</reference>
<name>A0A1R3H7K4_9ROSI</name>
<dbReference type="Proteomes" id="UP000187203">
    <property type="component" value="Unassembled WGS sequence"/>
</dbReference>
<feature type="compositionally biased region" description="Polar residues" evidence="1">
    <location>
        <begin position="177"/>
        <end position="199"/>
    </location>
</feature>
<accession>A0A1R3H7K4</accession>
<sequence>MSSDRNEETMMEFQRLSLKMLNHSQKGSGINQCDVLRITSVDAMFNRYKRKHVIAAEKQDVFKRLDVSSSGSLAGSQTPLQPVVHFVSPPLYDGGINHIHVRSCASPGGNLRTISVSYNFSVEVQNSLREHFSEQNRSFSLDVSASTSLRSSHCGLYVSNSHLFDDSTSSDTFVYNTEESTSDGNDMLSRSTSFSEPNDSSFMSSSRTTPSDQIHQSNLLSLSLIV</sequence>
<dbReference type="EMBL" id="AWUE01020770">
    <property type="protein sequence ID" value="OMO66250.1"/>
    <property type="molecule type" value="Genomic_DNA"/>
</dbReference>
<protein>
    <submittedName>
        <fullName evidence="2">Pentatricopeptide repeat-containing protein</fullName>
    </submittedName>
</protein>
<feature type="compositionally biased region" description="Low complexity" evidence="1">
    <location>
        <begin position="200"/>
        <end position="211"/>
    </location>
</feature>
<organism evidence="2 3">
    <name type="scientific">Corchorus olitorius</name>
    <dbReference type="NCBI Taxonomy" id="93759"/>
    <lineage>
        <taxon>Eukaryota</taxon>
        <taxon>Viridiplantae</taxon>
        <taxon>Streptophyta</taxon>
        <taxon>Embryophyta</taxon>
        <taxon>Tracheophyta</taxon>
        <taxon>Spermatophyta</taxon>
        <taxon>Magnoliopsida</taxon>
        <taxon>eudicotyledons</taxon>
        <taxon>Gunneridae</taxon>
        <taxon>Pentapetalae</taxon>
        <taxon>rosids</taxon>
        <taxon>malvids</taxon>
        <taxon>Malvales</taxon>
        <taxon>Malvaceae</taxon>
        <taxon>Grewioideae</taxon>
        <taxon>Apeibeae</taxon>
        <taxon>Corchorus</taxon>
    </lineage>
</organism>
<proteinExistence type="predicted"/>
<evidence type="ECO:0000256" key="1">
    <source>
        <dbReference type="SAM" id="MobiDB-lite"/>
    </source>
</evidence>
<evidence type="ECO:0000313" key="3">
    <source>
        <dbReference type="Proteomes" id="UP000187203"/>
    </source>
</evidence>
<dbReference type="AlphaFoldDB" id="A0A1R3H7K4"/>
<evidence type="ECO:0000313" key="2">
    <source>
        <dbReference type="EMBL" id="OMO66250.1"/>
    </source>
</evidence>